<dbReference type="GO" id="GO:0016020">
    <property type="term" value="C:membrane"/>
    <property type="evidence" value="ECO:0007669"/>
    <property type="project" value="TreeGrafter"/>
</dbReference>
<dbReference type="RefSeq" id="WP_091684942.1">
    <property type="nucleotide sequence ID" value="NZ_FOSN01000014.1"/>
</dbReference>
<evidence type="ECO:0000313" key="5">
    <source>
        <dbReference type="Proteomes" id="UP000198755"/>
    </source>
</evidence>
<dbReference type="Proteomes" id="UP000198755">
    <property type="component" value="Unassembled WGS sequence"/>
</dbReference>
<reference evidence="4 5" key="1">
    <citation type="submission" date="2016-10" db="EMBL/GenBank/DDBJ databases">
        <authorList>
            <person name="de Groot N.N."/>
        </authorList>
    </citation>
    <scope>NUCLEOTIDE SEQUENCE [LARGE SCALE GENOMIC DNA]</scope>
    <source>
        <strain evidence="4 5">NE2</strain>
    </source>
</reference>
<evidence type="ECO:0000256" key="1">
    <source>
        <dbReference type="ARBA" id="ARBA00006484"/>
    </source>
</evidence>
<keyword evidence="5" id="KW-1185">Reference proteome</keyword>
<dbReference type="STRING" id="1612308.SAMN05444581_11461"/>
<dbReference type="InterPro" id="IPR036291">
    <property type="entry name" value="NAD(P)-bd_dom_sf"/>
</dbReference>
<dbReference type="PRINTS" id="PR00080">
    <property type="entry name" value="SDRFAMILY"/>
</dbReference>
<dbReference type="OrthoDB" id="335726at2"/>
<evidence type="ECO:0000313" key="4">
    <source>
        <dbReference type="EMBL" id="SFK66696.1"/>
    </source>
</evidence>
<evidence type="ECO:0000256" key="3">
    <source>
        <dbReference type="RuleBase" id="RU000363"/>
    </source>
</evidence>
<dbReference type="PANTHER" id="PTHR44196">
    <property type="entry name" value="DEHYDROGENASE/REDUCTASE SDR FAMILY MEMBER 7B"/>
    <property type="match status" value="1"/>
</dbReference>
<dbReference type="Pfam" id="PF00106">
    <property type="entry name" value="adh_short"/>
    <property type="match status" value="1"/>
</dbReference>
<dbReference type="GO" id="GO:0016491">
    <property type="term" value="F:oxidoreductase activity"/>
    <property type="evidence" value="ECO:0007669"/>
    <property type="project" value="UniProtKB-KW"/>
</dbReference>
<organism evidence="4 5">
    <name type="scientific">Methylocapsa palsarum</name>
    <dbReference type="NCBI Taxonomy" id="1612308"/>
    <lineage>
        <taxon>Bacteria</taxon>
        <taxon>Pseudomonadati</taxon>
        <taxon>Pseudomonadota</taxon>
        <taxon>Alphaproteobacteria</taxon>
        <taxon>Hyphomicrobiales</taxon>
        <taxon>Beijerinckiaceae</taxon>
        <taxon>Methylocapsa</taxon>
    </lineage>
</organism>
<dbReference type="PANTHER" id="PTHR44196:SF1">
    <property type="entry name" value="DEHYDROGENASE_REDUCTASE SDR FAMILY MEMBER 7B"/>
    <property type="match status" value="1"/>
</dbReference>
<keyword evidence="2" id="KW-0560">Oxidoreductase</keyword>
<evidence type="ECO:0000256" key="2">
    <source>
        <dbReference type="ARBA" id="ARBA00023002"/>
    </source>
</evidence>
<name>A0A1I4BFC7_9HYPH</name>
<protein>
    <submittedName>
        <fullName evidence="4">Short-chain dehydrogenase</fullName>
    </submittedName>
</protein>
<accession>A0A1I4BFC7</accession>
<dbReference type="Gene3D" id="3.40.50.720">
    <property type="entry name" value="NAD(P)-binding Rossmann-like Domain"/>
    <property type="match status" value="1"/>
</dbReference>
<dbReference type="EMBL" id="FOSN01000014">
    <property type="protein sequence ID" value="SFK66696.1"/>
    <property type="molecule type" value="Genomic_DNA"/>
</dbReference>
<gene>
    <name evidence="4" type="ORF">SAMN05444581_11461</name>
</gene>
<dbReference type="AlphaFoldDB" id="A0A1I4BFC7"/>
<proteinExistence type="inferred from homology"/>
<dbReference type="SUPFAM" id="SSF51735">
    <property type="entry name" value="NAD(P)-binding Rossmann-fold domains"/>
    <property type="match status" value="1"/>
</dbReference>
<dbReference type="PRINTS" id="PR00081">
    <property type="entry name" value="GDHRDH"/>
</dbReference>
<dbReference type="InterPro" id="IPR002347">
    <property type="entry name" value="SDR_fam"/>
</dbReference>
<sequence length="266" mass="28141">MAKRDPLSHTPTKPGAVWVTGAGKGIGRALALRLAARGHTVAASARTGTDLESLAAEAEGLPGSIFPVTLDVADAASVKAAIDRIEQAIGPLDLAILNAGTHQPLSAKDFDVSVFRSLIDVNLMGTVHCLAEILPGFIGRRAGTIAVVSSVAGYRGLPTAAAYGATKAALINMCEALKPELDQAGVRLALINPGFVDTPLTRRNDFPMPFLISSEEAADHIMRGLDRGAFEIVFPWRMALAMKLLRLMPYSAYFALSRRMLPAQEG</sequence>
<comment type="similarity">
    <text evidence="1 3">Belongs to the short-chain dehydrogenases/reductases (SDR) family.</text>
</comment>